<evidence type="ECO:0008006" key="6">
    <source>
        <dbReference type="Google" id="ProtNLM"/>
    </source>
</evidence>
<dbReference type="InterPro" id="IPR036514">
    <property type="entry name" value="SGNH_hydro_sf"/>
</dbReference>
<feature type="chain" id="PRO_5042136245" description="GDSL esterase/lipase" evidence="3">
    <location>
        <begin position="24"/>
        <end position="269"/>
    </location>
</feature>
<dbReference type="InterPro" id="IPR001087">
    <property type="entry name" value="GDSL"/>
</dbReference>
<comment type="caution">
    <text evidence="4">The sequence shown here is derived from an EMBL/GenBank/DDBJ whole genome shotgun (WGS) entry which is preliminary data.</text>
</comment>
<evidence type="ECO:0000256" key="1">
    <source>
        <dbReference type="ARBA" id="ARBA00008668"/>
    </source>
</evidence>
<evidence type="ECO:0000256" key="2">
    <source>
        <dbReference type="ARBA" id="ARBA00022729"/>
    </source>
</evidence>
<evidence type="ECO:0000313" key="5">
    <source>
        <dbReference type="Proteomes" id="UP001190926"/>
    </source>
</evidence>
<feature type="signal peptide" evidence="3">
    <location>
        <begin position="1"/>
        <end position="23"/>
    </location>
</feature>
<protein>
    <recommendedName>
        <fullName evidence="6">GDSL esterase/lipase</fullName>
    </recommendedName>
</protein>
<dbReference type="Pfam" id="PF00657">
    <property type="entry name" value="Lipase_GDSL"/>
    <property type="match status" value="1"/>
</dbReference>
<name>A0AAD4JNZ1_PERFH</name>
<accession>A0AAD4JNZ1</accession>
<keyword evidence="5" id="KW-1185">Reference proteome</keyword>
<dbReference type="InterPro" id="IPR050592">
    <property type="entry name" value="GDSL_lipolytic_enzyme"/>
</dbReference>
<proteinExistence type="inferred from homology"/>
<evidence type="ECO:0000313" key="4">
    <source>
        <dbReference type="EMBL" id="KAH6837374.1"/>
    </source>
</evidence>
<organism evidence="4 5">
    <name type="scientific">Perilla frutescens var. hirtella</name>
    <name type="common">Perilla citriodora</name>
    <name type="synonym">Perilla setoyensis</name>
    <dbReference type="NCBI Taxonomy" id="608512"/>
    <lineage>
        <taxon>Eukaryota</taxon>
        <taxon>Viridiplantae</taxon>
        <taxon>Streptophyta</taxon>
        <taxon>Embryophyta</taxon>
        <taxon>Tracheophyta</taxon>
        <taxon>Spermatophyta</taxon>
        <taxon>Magnoliopsida</taxon>
        <taxon>eudicotyledons</taxon>
        <taxon>Gunneridae</taxon>
        <taxon>Pentapetalae</taxon>
        <taxon>asterids</taxon>
        <taxon>lamiids</taxon>
        <taxon>Lamiales</taxon>
        <taxon>Lamiaceae</taxon>
        <taxon>Nepetoideae</taxon>
        <taxon>Elsholtzieae</taxon>
        <taxon>Perilla</taxon>
    </lineage>
</organism>
<dbReference type="EMBL" id="SDAM02000018">
    <property type="protein sequence ID" value="KAH6837374.1"/>
    <property type="molecule type" value="Genomic_DNA"/>
</dbReference>
<dbReference type="Proteomes" id="UP001190926">
    <property type="component" value="Unassembled WGS sequence"/>
</dbReference>
<dbReference type="PANTHER" id="PTHR45642:SF139">
    <property type="entry name" value="SGNH HYDROLASE-TYPE ESTERASE DOMAIN-CONTAINING PROTEIN"/>
    <property type="match status" value="1"/>
</dbReference>
<keyword evidence="2 3" id="KW-0732">Signal</keyword>
<gene>
    <name evidence="4" type="ORF">C2S53_010776</name>
</gene>
<dbReference type="GO" id="GO:0016788">
    <property type="term" value="F:hydrolase activity, acting on ester bonds"/>
    <property type="evidence" value="ECO:0007669"/>
    <property type="project" value="InterPro"/>
</dbReference>
<dbReference type="Gene3D" id="3.40.50.1110">
    <property type="entry name" value="SGNH hydrolase"/>
    <property type="match status" value="2"/>
</dbReference>
<evidence type="ECO:0000256" key="3">
    <source>
        <dbReference type="SAM" id="SignalP"/>
    </source>
</evidence>
<reference evidence="4 5" key="1">
    <citation type="journal article" date="2021" name="Nat. Commun.">
        <title>Incipient diploidization of the medicinal plant Perilla within 10,000 years.</title>
        <authorList>
            <person name="Zhang Y."/>
            <person name="Shen Q."/>
            <person name="Leng L."/>
            <person name="Zhang D."/>
            <person name="Chen S."/>
            <person name="Shi Y."/>
            <person name="Ning Z."/>
            <person name="Chen S."/>
        </authorList>
    </citation>
    <scope>NUCLEOTIDE SEQUENCE [LARGE SCALE GENOMIC DNA]</scope>
    <source>
        <strain evidence="5">cv. PC099</strain>
    </source>
</reference>
<sequence length="269" mass="29536">MEYNKYLFLLLTIIIAAASPTAATANVSAIYAFGDAIFDAGNNNMLPTICRSNHQPYGIDFPGKIASGRFTDGVLPADILISYLGIKTFLPAYLDPALTDDDLHTGVSFACSCSGLDELTAMEKLQERGARRFAIIGMPPLGCLPMDVTLNEAKRECVKAHNSEAEAYNVKLQDLIKHLLVDMPRSKLVYVDIYNPIMSMVNNPKQFGLEHTLEGCCGSLELGPLCSIFSHTCPDPSKYLFWDAAHPTQATYKILTKSFEDRLLSTLLS</sequence>
<dbReference type="AlphaFoldDB" id="A0AAD4JNZ1"/>
<comment type="similarity">
    <text evidence="1">Belongs to the 'GDSL' lipolytic enzyme family.</text>
</comment>
<dbReference type="PANTHER" id="PTHR45642">
    <property type="entry name" value="GDSL ESTERASE/LIPASE EXL3"/>
    <property type="match status" value="1"/>
</dbReference>